<evidence type="ECO:0000313" key="2">
    <source>
        <dbReference type="Proteomes" id="UP000192333"/>
    </source>
</evidence>
<dbReference type="RefSeq" id="WP_084122515.1">
    <property type="nucleotide sequence ID" value="NZ_LT838813.1"/>
</dbReference>
<dbReference type="Gene3D" id="1.25.40.390">
    <property type="match status" value="1"/>
</dbReference>
<dbReference type="SUPFAM" id="SSF48452">
    <property type="entry name" value="TPR-like"/>
    <property type="match status" value="1"/>
</dbReference>
<dbReference type="OrthoDB" id="973072at2"/>
<dbReference type="AlphaFoldDB" id="A0A1W2HA59"/>
<dbReference type="Pfam" id="PF12771">
    <property type="entry name" value="SusD-like_2"/>
    <property type="match status" value="1"/>
</dbReference>
<name>A0A1W2HA59_9BACT</name>
<reference evidence="2" key="1">
    <citation type="submission" date="2017-04" db="EMBL/GenBank/DDBJ databases">
        <authorList>
            <person name="Varghese N."/>
            <person name="Submissions S."/>
        </authorList>
    </citation>
    <scope>NUCLEOTIDE SEQUENCE [LARGE SCALE GENOMIC DNA]</scope>
    <source>
        <strain evidence="2">DSM 16537</strain>
    </source>
</reference>
<sequence length="506" mass="56363">MKKIIKYLWIVLFLGYSTSCDQNFDELNTNTVAATNIDAMFQINQAIISSSPSSFGILVYEVGAVQQVISPNSGVLTGANFNQDNRSSTQSNWQQYYRNVIKNTKDALNRIQDNPLRNNLVQMARILQANAFMVLTDSYGSIPYRQAGAGFSDQIFFPEYDSQEFIYTEIIKELEEATAALSTTGRVETADVLYGGDVEKWRKFGYSLLLRAGMRISKANPTLAQQTVAKAFTGGVITSNLDNAFVRHDANYLNPAGNTLNATEASNFYLTEPFVNFLKNSNDPRLRSIAVRYVGATSGPEQTVARESYDPALQIGMPMGNDNSTVVQVAADLGLASFYDFSQVDRRRMMKQTSPSFMVTASQSLLLLAEARQVGWISTGTVQEYFQQGIRAHMLQMAQIDSKMEIPIAEIDAYIAANQISDATAIRQINEQYWISSFMNGPEAFANFRRSGFPVLAPNPFPGREVLFINRLTYPNSEISVNSENVQAAIQAQGPDDLETKVWWNK</sequence>
<gene>
    <name evidence="1" type="ORF">SAMN00777080_4270</name>
</gene>
<evidence type="ECO:0000313" key="1">
    <source>
        <dbReference type="EMBL" id="SMD45612.1"/>
    </source>
</evidence>
<organism evidence="1 2">
    <name type="scientific">Aquiflexum balticum DSM 16537</name>
    <dbReference type="NCBI Taxonomy" id="758820"/>
    <lineage>
        <taxon>Bacteria</taxon>
        <taxon>Pseudomonadati</taxon>
        <taxon>Bacteroidota</taxon>
        <taxon>Cytophagia</taxon>
        <taxon>Cytophagales</taxon>
        <taxon>Cyclobacteriaceae</taxon>
        <taxon>Aquiflexum</taxon>
    </lineage>
</organism>
<proteinExistence type="predicted"/>
<accession>A0A1W2HA59</accession>
<dbReference type="InterPro" id="IPR041662">
    <property type="entry name" value="SusD-like_2"/>
</dbReference>
<dbReference type="Proteomes" id="UP000192333">
    <property type="component" value="Chromosome I"/>
</dbReference>
<protein>
    <submittedName>
        <fullName evidence="1">Starch-binding associating with outer membrane</fullName>
    </submittedName>
</protein>
<keyword evidence="2" id="KW-1185">Reference proteome</keyword>
<dbReference type="STRING" id="758820.SAMN00777080_4270"/>
<dbReference type="InterPro" id="IPR011990">
    <property type="entry name" value="TPR-like_helical_dom_sf"/>
</dbReference>
<dbReference type="EMBL" id="LT838813">
    <property type="protein sequence ID" value="SMD45612.1"/>
    <property type="molecule type" value="Genomic_DNA"/>
</dbReference>